<proteinExistence type="predicted"/>
<gene>
    <name evidence="1" type="ORF">KM029_09525</name>
</gene>
<organism evidence="1 2">
    <name type="scientific">Flammeovirga kamogawensis</name>
    <dbReference type="NCBI Taxonomy" id="373891"/>
    <lineage>
        <taxon>Bacteria</taxon>
        <taxon>Pseudomonadati</taxon>
        <taxon>Bacteroidota</taxon>
        <taxon>Cytophagia</taxon>
        <taxon>Cytophagales</taxon>
        <taxon>Flammeovirgaceae</taxon>
        <taxon>Flammeovirga</taxon>
    </lineage>
</organism>
<dbReference type="Proteomes" id="UP000682802">
    <property type="component" value="Chromosome 1"/>
</dbReference>
<protein>
    <submittedName>
        <fullName evidence="1">Uncharacterized protein</fullName>
    </submittedName>
</protein>
<evidence type="ECO:0000313" key="1">
    <source>
        <dbReference type="EMBL" id="QWG05623.1"/>
    </source>
</evidence>
<sequence length="202" mass="23551">MHLFTANKKEINSGHINKMKFILLFFILMIISDLKAQDLKLIEKGMIISYSDKTLENFRFRTRKISVYKTLSNYESINSSYNSLCVGRTDSITLYGKVSPYLYIIGLGDGYGVLSLNEKKEVMDLLHISYIIGMDSDEMISKVVDDTTLRVTYLDGYKRRVEKYTLVQRNGLFVKKDSSFTEPLPTFDEWELFFGHYEYDED</sequence>
<reference evidence="1 2" key="1">
    <citation type="submission" date="2021-05" db="EMBL/GenBank/DDBJ databases">
        <title>Comparative genomic studies on the polysaccharide-degrading batcterial strains of the Flammeovirga genus.</title>
        <authorList>
            <person name="Zewei F."/>
            <person name="Zheng Z."/>
            <person name="Yu L."/>
            <person name="Ruyue G."/>
            <person name="Yanhong M."/>
            <person name="Yuanyuan C."/>
            <person name="Jingyan G."/>
            <person name="Wenjun H."/>
        </authorList>
    </citation>
    <scope>NUCLEOTIDE SEQUENCE [LARGE SCALE GENOMIC DNA]</scope>
    <source>
        <strain evidence="1 2">YS10</strain>
    </source>
</reference>
<accession>A0ABX8GPT3</accession>
<evidence type="ECO:0000313" key="2">
    <source>
        <dbReference type="Proteomes" id="UP000682802"/>
    </source>
</evidence>
<keyword evidence="2" id="KW-1185">Reference proteome</keyword>
<dbReference type="RefSeq" id="WP_144073070.1">
    <property type="nucleotide sequence ID" value="NZ_CP076128.1"/>
</dbReference>
<dbReference type="EMBL" id="CP076128">
    <property type="protein sequence ID" value="QWG05623.1"/>
    <property type="molecule type" value="Genomic_DNA"/>
</dbReference>
<name>A0ABX8GPT3_9BACT</name>